<comment type="caution">
    <text evidence="7">The sequence shown here is derived from an EMBL/GenBank/DDBJ whole genome shotgun (WGS) entry which is preliminary data.</text>
</comment>
<evidence type="ECO:0000313" key="8">
    <source>
        <dbReference type="Proteomes" id="UP000742786"/>
    </source>
</evidence>
<dbReference type="GO" id="GO:0003677">
    <property type="term" value="F:DNA binding"/>
    <property type="evidence" value="ECO:0007669"/>
    <property type="project" value="UniProtKB-KW"/>
</dbReference>
<keyword evidence="2" id="KW-0229">DNA integration</keyword>
<protein>
    <recommendedName>
        <fullName evidence="6">Tyr recombinase domain-containing protein</fullName>
    </recommendedName>
</protein>
<feature type="compositionally biased region" description="Basic and acidic residues" evidence="5">
    <location>
        <begin position="410"/>
        <end position="421"/>
    </location>
</feature>
<evidence type="ECO:0000259" key="6">
    <source>
        <dbReference type="PROSITE" id="PS51898"/>
    </source>
</evidence>
<evidence type="ECO:0000256" key="2">
    <source>
        <dbReference type="ARBA" id="ARBA00022908"/>
    </source>
</evidence>
<gene>
    <name evidence="7" type="ORF">GTOL_12063</name>
</gene>
<dbReference type="PANTHER" id="PTHR30349">
    <property type="entry name" value="PHAGE INTEGRASE-RELATED"/>
    <property type="match status" value="1"/>
</dbReference>
<dbReference type="InterPro" id="IPR010998">
    <property type="entry name" value="Integrase_recombinase_N"/>
</dbReference>
<feature type="region of interest" description="Disordered" evidence="5">
    <location>
        <begin position="410"/>
        <end position="431"/>
    </location>
</feature>
<evidence type="ECO:0000256" key="5">
    <source>
        <dbReference type="SAM" id="MobiDB-lite"/>
    </source>
</evidence>
<dbReference type="SUPFAM" id="SSF56349">
    <property type="entry name" value="DNA breaking-rejoining enzymes"/>
    <property type="match status" value="1"/>
</dbReference>
<dbReference type="PANTHER" id="PTHR30349:SF41">
    <property type="entry name" value="INTEGRASE_RECOMBINASE PROTEIN MJ0367-RELATED"/>
    <property type="match status" value="1"/>
</dbReference>
<keyword evidence="8" id="KW-1185">Reference proteome</keyword>
<dbReference type="InterPro" id="IPR002104">
    <property type="entry name" value="Integrase_catalytic"/>
</dbReference>
<dbReference type="PROSITE" id="PS51898">
    <property type="entry name" value="TYR_RECOMBINASE"/>
    <property type="match status" value="1"/>
</dbReference>
<dbReference type="EMBL" id="CAJQUM010000001">
    <property type="protein sequence ID" value="CAG4884180.1"/>
    <property type="molecule type" value="Genomic_DNA"/>
</dbReference>
<accession>A0A916J5A3</accession>
<evidence type="ECO:0000256" key="1">
    <source>
        <dbReference type="ARBA" id="ARBA00008857"/>
    </source>
</evidence>
<name>A0A916J5A3_9PROT</name>
<feature type="domain" description="Tyr recombinase" evidence="6">
    <location>
        <begin position="197"/>
        <end position="407"/>
    </location>
</feature>
<dbReference type="AlphaFoldDB" id="A0A916J5A3"/>
<dbReference type="GO" id="GO:0015074">
    <property type="term" value="P:DNA integration"/>
    <property type="evidence" value="ECO:0007669"/>
    <property type="project" value="UniProtKB-KW"/>
</dbReference>
<dbReference type="Gene3D" id="1.10.443.10">
    <property type="entry name" value="Intergrase catalytic core"/>
    <property type="match status" value="1"/>
</dbReference>
<sequence>MIDCPCCATKIEGYALPDQLHKLRDGEVVLYKRPESSRWQARFKLPDGAWHNLSTKRASLDEARRIAGEAYDEARFRFKTGQSPVSRRFKDVARLTIAELENAKAAGHGKAIHKDYKQALEKYFIPYFGSKHIDLINDADMMQFEAWRAQQMKRSPAASTLLNHNAALRRVFETAIANGWILHAKVPAMRAVGRKSERRPSFSYDEWRKIGNTLWRWVDKATSERSKQIRELLWDYVMILANTGMRTGTEAYNLKWKHISWAKDRNGDPYLSVAVDGKTGKREFVARHRCETFFKRNQSRFPELAKMSFDELLKAKLDVYVFRMRNGKRSENLYKVFNDYLVEHGLLKDKQGDSRSLYSLRHMYATTRIVIDKLDIHTLAVQMGTSVAMIEKHYSHLTAAMAADVLAGRRHDPEKAAEGRKAKAAANKPPA</sequence>
<dbReference type="Proteomes" id="UP000742786">
    <property type="component" value="Unassembled WGS sequence"/>
</dbReference>
<dbReference type="InterPro" id="IPR013762">
    <property type="entry name" value="Integrase-like_cat_sf"/>
</dbReference>
<dbReference type="InterPro" id="IPR050090">
    <property type="entry name" value="Tyrosine_recombinase_XerCD"/>
</dbReference>
<evidence type="ECO:0000256" key="4">
    <source>
        <dbReference type="ARBA" id="ARBA00023172"/>
    </source>
</evidence>
<dbReference type="GO" id="GO:0006310">
    <property type="term" value="P:DNA recombination"/>
    <property type="evidence" value="ECO:0007669"/>
    <property type="project" value="UniProtKB-KW"/>
</dbReference>
<dbReference type="RefSeq" id="WP_220636053.1">
    <property type="nucleotide sequence ID" value="NZ_CAJQUM010000001.1"/>
</dbReference>
<organism evidence="7 8">
    <name type="scientific">Georgfuchsia toluolica</name>
    <dbReference type="NCBI Taxonomy" id="424218"/>
    <lineage>
        <taxon>Bacteria</taxon>
        <taxon>Pseudomonadati</taxon>
        <taxon>Pseudomonadota</taxon>
        <taxon>Betaproteobacteria</taxon>
        <taxon>Nitrosomonadales</taxon>
        <taxon>Sterolibacteriaceae</taxon>
        <taxon>Georgfuchsia</taxon>
    </lineage>
</organism>
<evidence type="ECO:0000313" key="7">
    <source>
        <dbReference type="EMBL" id="CAG4884180.1"/>
    </source>
</evidence>
<keyword evidence="4" id="KW-0233">DNA recombination</keyword>
<proteinExistence type="inferred from homology"/>
<keyword evidence="3" id="KW-0238">DNA-binding</keyword>
<reference evidence="7" key="1">
    <citation type="submission" date="2021-04" db="EMBL/GenBank/DDBJ databases">
        <authorList>
            <person name="Hornung B."/>
        </authorList>
    </citation>
    <scope>NUCLEOTIDE SEQUENCE</scope>
    <source>
        <strain evidence="7">G5G6</strain>
    </source>
</reference>
<evidence type="ECO:0000256" key="3">
    <source>
        <dbReference type="ARBA" id="ARBA00023125"/>
    </source>
</evidence>
<dbReference type="Gene3D" id="1.10.150.130">
    <property type="match status" value="1"/>
</dbReference>
<dbReference type="InterPro" id="IPR011010">
    <property type="entry name" value="DNA_brk_join_enz"/>
</dbReference>
<comment type="similarity">
    <text evidence="1">Belongs to the 'phage' integrase family.</text>
</comment>